<keyword evidence="1" id="KW-0812">Transmembrane</keyword>
<accession>A0A1H8D699</accession>
<evidence type="ECO:0000313" key="2">
    <source>
        <dbReference type="EMBL" id="SEN02749.1"/>
    </source>
</evidence>
<keyword evidence="3" id="KW-1185">Reference proteome</keyword>
<organism evidence="2 3">
    <name type="scientific">Halorientalis persicus</name>
    <dbReference type="NCBI Taxonomy" id="1367881"/>
    <lineage>
        <taxon>Archaea</taxon>
        <taxon>Methanobacteriati</taxon>
        <taxon>Methanobacteriota</taxon>
        <taxon>Stenosarchaea group</taxon>
        <taxon>Halobacteria</taxon>
        <taxon>Halobacteriales</taxon>
        <taxon>Haloarculaceae</taxon>
        <taxon>Halorientalis</taxon>
    </lineage>
</organism>
<reference evidence="3" key="1">
    <citation type="submission" date="2016-10" db="EMBL/GenBank/DDBJ databases">
        <authorList>
            <person name="Varghese N."/>
            <person name="Submissions S."/>
        </authorList>
    </citation>
    <scope>NUCLEOTIDE SEQUENCE [LARGE SCALE GENOMIC DNA]</scope>
    <source>
        <strain evidence="3">IBRC-M 10043</strain>
    </source>
</reference>
<evidence type="ECO:0000256" key="1">
    <source>
        <dbReference type="SAM" id="Phobius"/>
    </source>
</evidence>
<sequence length="72" mass="7612">MRNPRMMGLPPFVLGVTMFASSVGTLLQTPSSWADPSWLLSIPGTVFGLAATLVGAIIVLGLSDFVFTRTEA</sequence>
<name>A0A1H8D699_9EURY</name>
<evidence type="ECO:0000313" key="3">
    <source>
        <dbReference type="Proteomes" id="UP000198775"/>
    </source>
</evidence>
<gene>
    <name evidence="2" type="ORF">SAMN05216388_1001191</name>
</gene>
<dbReference type="Proteomes" id="UP000198775">
    <property type="component" value="Unassembled WGS sequence"/>
</dbReference>
<keyword evidence="1" id="KW-0472">Membrane</keyword>
<dbReference type="EMBL" id="FOCX01000001">
    <property type="protein sequence ID" value="SEN02749.1"/>
    <property type="molecule type" value="Genomic_DNA"/>
</dbReference>
<protein>
    <submittedName>
        <fullName evidence="2">Uncharacterized protein</fullName>
    </submittedName>
</protein>
<dbReference type="AlphaFoldDB" id="A0A1H8D699"/>
<proteinExistence type="predicted"/>
<feature type="transmembrane region" description="Helical" evidence="1">
    <location>
        <begin position="44"/>
        <end position="67"/>
    </location>
</feature>
<keyword evidence="1" id="KW-1133">Transmembrane helix</keyword>